<evidence type="ECO:0000313" key="4">
    <source>
        <dbReference type="EMBL" id="QKG79347.1"/>
    </source>
</evidence>
<dbReference type="InterPro" id="IPR048289">
    <property type="entry name" value="RRM2_NsCP33-like"/>
</dbReference>
<name>A0A7D3XDS4_9BACT</name>
<accession>A0A7D3XDS4</accession>
<evidence type="ECO:0000313" key="5">
    <source>
        <dbReference type="Proteomes" id="UP000500961"/>
    </source>
</evidence>
<dbReference type="EMBL" id="CP041345">
    <property type="protein sequence ID" value="QKG79347.1"/>
    <property type="molecule type" value="Genomic_DNA"/>
</dbReference>
<dbReference type="PROSITE" id="PS50102">
    <property type="entry name" value="RRM"/>
    <property type="match status" value="1"/>
</dbReference>
<dbReference type="Gene3D" id="3.30.70.330">
    <property type="match status" value="1"/>
</dbReference>
<evidence type="ECO:0000256" key="2">
    <source>
        <dbReference type="SAM" id="MobiDB-lite"/>
    </source>
</evidence>
<dbReference type="InterPro" id="IPR052462">
    <property type="entry name" value="SLIRP/GR-RBP-like"/>
</dbReference>
<dbReference type="SUPFAM" id="SSF54928">
    <property type="entry name" value="RNA-binding domain, RBD"/>
    <property type="match status" value="1"/>
</dbReference>
<keyword evidence="1" id="KW-0694">RNA-binding</keyword>
<dbReference type="AlphaFoldDB" id="A0A7D3XDS4"/>
<dbReference type="InterPro" id="IPR000504">
    <property type="entry name" value="RRM_dom"/>
</dbReference>
<dbReference type="RefSeq" id="WP_173073005.1">
    <property type="nucleotide sequence ID" value="NZ_CP041345.1"/>
</dbReference>
<evidence type="ECO:0000259" key="3">
    <source>
        <dbReference type="PROSITE" id="PS50102"/>
    </source>
</evidence>
<feature type="compositionally biased region" description="Basic and acidic residues" evidence="2">
    <location>
        <begin position="79"/>
        <end position="121"/>
    </location>
</feature>
<evidence type="ECO:0000256" key="1">
    <source>
        <dbReference type="ARBA" id="ARBA00022884"/>
    </source>
</evidence>
<proteinExistence type="predicted"/>
<dbReference type="PANTHER" id="PTHR48027">
    <property type="entry name" value="HETEROGENEOUS NUCLEAR RIBONUCLEOPROTEIN 87F-RELATED"/>
    <property type="match status" value="1"/>
</dbReference>
<dbReference type="Pfam" id="PF00076">
    <property type="entry name" value="RRM_1"/>
    <property type="match status" value="1"/>
</dbReference>
<organism evidence="4 5">
    <name type="scientific">Tenuifilum thalassicum</name>
    <dbReference type="NCBI Taxonomy" id="2590900"/>
    <lineage>
        <taxon>Bacteria</taxon>
        <taxon>Pseudomonadati</taxon>
        <taxon>Bacteroidota</taxon>
        <taxon>Bacteroidia</taxon>
        <taxon>Bacteroidales</taxon>
        <taxon>Tenuifilaceae</taxon>
        <taxon>Tenuifilum</taxon>
    </lineage>
</organism>
<feature type="domain" description="RRM" evidence="3">
    <location>
        <begin position="1"/>
        <end position="79"/>
    </location>
</feature>
<dbReference type="GO" id="GO:0003723">
    <property type="term" value="F:RNA binding"/>
    <property type="evidence" value="ECO:0007669"/>
    <property type="project" value="UniProtKB-KW"/>
</dbReference>
<dbReference type="FunFam" id="3.30.70.330:FF:000381">
    <property type="entry name" value="RNA-binding proteins (RRM domain)"/>
    <property type="match status" value="1"/>
</dbReference>
<sequence length="121" mass="13675">MNIYVSGLSYRINDDDLRQLFEEYGEITSAKVITDRETGRSRGFGFVEMANDDEARKAIDELTEAEYDGKVIRVTQAKPKSDRPRNGGGFNRERRGGGYGERRGGFNRDNRGGGRGGRRDY</sequence>
<gene>
    <name evidence="4" type="ORF">FHG85_03390</name>
</gene>
<dbReference type="Proteomes" id="UP000500961">
    <property type="component" value="Chromosome"/>
</dbReference>
<dbReference type="InterPro" id="IPR012677">
    <property type="entry name" value="Nucleotide-bd_a/b_plait_sf"/>
</dbReference>
<keyword evidence="5" id="KW-1185">Reference proteome</keyword>
<dbReference type="SMART" id="SM00360">
    <property type="entry name" value="RRM"/>
    <property type="match status" value="1"/>
</dbReference>
<dbReference type="InterPro" id="IPR035979">
    <property type="entry name" value="RBD_domain_sf"/>
</dbReference>
<dbReference type="CDD" id="cd21608">
    <property type="entry name" value="RRM2_NsCP33_like"/>
    <property type="match status" value="1"/>
</dbReference>
<reference evidence="4 5" key="1">
    <citation type="submission" date="2019-07" db="EMBL/GenBank/DDBJ databases">
        <title>Thalassofilum flectens gen. nov., sp. nov., a novel moderate thermophilic anaerobe from a shallow sea hot spring in Kunashir Island (Russia), representing a new family in the order Bacteroidales, and proposal of Thalassofilacea fam. nov.</title>
        <authorList>
            <person name="Kochetkova T.V."/>
            <person name="Podosokorskaya O.A."/>
            <person name="Novikov A."/>
            <person name="Elcheninov A.G."/>
            <person name="Toshchakov S.V."/>
            <person name="Kublanov I.V."/>
        </authorList>
    </citation>
    <scope>NUCLEOTIDE SEQUENCE [LARGE SCALE GENOMIC DNA]</scope>
    <source>
        <strain evidence="4 5">38-H</strain>
    </source>
</reference>
<protein>
    <submittedName>
        <fullName evidence="4">RNA-binding protein</fullName>
    </submittedName>
</protein>
<dbReference type="KEGG" id="ttz:FHG85_03390"/>
<feature type="region of interest" description="Disordered" evidence="2">
    <location>
        <begin position="73"/>
        <end position="121"/>
    </location>
</feature>